<dbReference type="PROSITE" id="PS50110">
    <property type="entry name" value="RESPONSE_REGULATORY"/>
    <property type="match status" value="1"/>
</dbReference>
<dbReference type="GO" id="GO:0000160">
    <property type="term" value="P:phosphorelay signal transduction system"/>
    <property type="evidence" value="ECO:0007669"/>
    <property type="project" value="InterPro"/>
</dbReference>
<dbReference type="Proteomes" id="UP001139000">
    <property type="component" value="Unassembled WGS sequence"/>
</dbReference>
<sequence>MSNSHLVFLVDDDADYRFLVGQVFKFFLPQHQVQFFADGSELADSLDLPEDQDPVLPRVILLDIDMPKLNGFQTLLRLKDHDHWQTVPVIMMTNRDQAEFREESFRLKASGFTLKPMDIQEIKAVMTEICEHAGDFTALYPQ</sequence>
<protein>
    <submittedName>
        <fullName evidence="4">Response regulator</fullName>
    </submittedName>
</protein>
<evidence type="ECO:0000259" key="3">
    <source>
        <dbReference type="PROSITE" id="PS50110"/>
    </source>
</evidence>
<dbReference type="PANTHER" id="PTHR44591">
    <property type="entry name" value="STRESS RESPONSE REGULATOR PROTEIN 1"/>
    <property type="match status" value="1"/>
</dbReference>
<proteinExistence type="predicted"/>
<dbReference type="EMBL" id="JAJTTC010000003">
    <property type="protein sequence ID" value="MCF0062839.1"/>
    <property type="molecule type" value="Genomic_DNA"/>
</dbReference>
<dbReference type="RefSeq" id="WP_234655915.1">
    <property type="nucleotide sequence ID" value="NZ_CP094997.1"/>
</dbReference>
<evidence type="ECO:0000313" key="5">
    <source>
        <dbReference type="Proteomes" id="UP001139000"/>
    </source>
</evidence>
<feature type="domain" description="Response regulatory" evidence="3">
    <location>
        <begin position="6"/>
        <end position="130"/>
    </location>
</feature>
<keyword evidence="5" id="KW-1185">Reference proteome</keyword>
<keyword evidence="1 2" id="KW-0597">Phosphoprotein</keyword>
<dbReference type="InterPro" id="IPR011006">
    <property type="entry name" value="CheY-like_superfamily"/>
</dbReference>
<comment type="caution">
    <text evidence="4">The sequence shown here is derived from an EMBL/GenBank/DDBJ whole genome shotgun (WGS) entry which is preliminary data.</text>
</comment>
<evidence type="ECO:0000256" key="1">
    <source>
        <dbReference type="ARBA" id="ARBA00022553"/>
    </source>
</evidence>
<gene>
    <name evidence="4" type="ORF">LXM26_15130</name>
</gene>
<dbReference type="SUPFAM" id="SSF52172">
    <property type="entry name" value="CheY-like"/>
    <property type="match status" value="1"/>
</dbReference>
<dbReference type="PANTHER" id="PTHR44591:SF3">
    <property type="entry name" value="RESPONSE REGULATORY DOMAIN-CONTAINING PROTEIN"/>
    <property type="match status" value="1"/>
</dbReference>
<dbReference type="Gene3D" id="3.40.50.2300">
    <property type="match status" value="1"/>
</dbReference>
<reference evidence="4" key="1">
    <citation type="submission" date="2021-12" db="EMBL/GenBank/DDBJ databases">
        <title>Novel species in genus Dyadobacter.</title>
        <authorList>
            <person name="Ma C."/>
        </authorList>
    </citation>
    <scope>NUCLEOTIDE SEQUENCE</scope>
    <source>
        <strain evidence="4">LJ419</strain>
    </source>
</reference>
<dbReference type="InterPro" id="IPR050595">
    <property type="entry name" value="Bact_response_regulator"/>
</dbReference>
<organism evidence="4 5">
    <name type="scientific">Dyadobacter chenwenxiniae</name>
    <dbReference type="NCBI Taxonomy" id="2906456"/>
    <lineage>
        <taxon>Bacteria</taxon>
        <taxon>Pseudomonadati</taxon>
        <taxon>Bacteroidota</taxon>
        <taxon>Cytophagia</taxon>
        <taxon>Cytophagales</taxon>
        <taxon>Spirosomataceae</taxon>
        <taxon>Dyadobacter</taxon>
    </lineage>
</organism>
<name>A0A9X1PM94_9BACT</name>
<feature type="modified residue" description="4-aspartylphosphate" evidence="2">
    <location>
        <position position="63"/>
    </location>
</feature>
<dbReference type="InterPro" id="IPR001789">
    <property type="entry name" value="Sig_transdc_resp-reg_receiver"/>
</dbReference>
<accession>A0A9X1PM94</accession>
<evidence type="ECO:0000256" key="2">
    <source>
        <dbReference type="PROSITE-ProRule" id="PRU00169"/>
    </source>
</evidence>
<evidence type="ECO:0000313" key="4">
    <source>
        <dbReference type="EMBL" id="MCF0062839.1"/>
    </source>
</evidence>
<dbReference type="Pfam" id="PF00072">
    <property type="entry name" value="Response_reg"/>
    <property type="match status" value="1"/>
</dbReference>
<dbReference type="AlphaFoldDB" id="A0A9X1PM94"/>
<dbReference type="SMART" id="SM00448">
    <property type="entry name" value="REC"/>
    <property type="match status" value="1"/>
</dbReference>